<dbReference type="CDD" id="cd01650">
    <property type="entry name" value="RT_nLTR_like"/>
    <property type="match status" value="1"/>
</dbReference>
<accession>A0A8C5PPU1</accession>
<dbReference type="Ensembl" id="ENSLLET00000026980.1">
    <property type="protein sequence ID" value="ENSLLEP00000025985.1"/>
    <property type="gene ID" value="ENSLLEG00000016486.1"/>
</dbReference>
<reference evidence="2" key="1">
    <citation type="submission" date="2025-08" db="UniProtKB">
        <authorList>
            <consortium name="Ensembl"/>
        </authorList>
    </citation>
    <scope>IDENTIFICATION</scope>
</reference>
<keyword evidence="3" id="KW-1185">Reference proteome</keyword>
<dbReference type="PANTHER" id="PTHR19446">
    <property type="entry name" value="REVERSE TRANSCRIPTASES"/>
    <property type="match status" value="1"/>
</dbReference>
<dbReference type="Pfam" id="PF00078">
    <property type="entry name" value="RVT_1"/>
    <property type="match status" value="1"/>
</dbReference>
<dbReference type="Proteomes" id="UP000694569">
    <property type="component" value="Unplaced"/>
</dbReference>
<proteinExistence type="predicted"/>
<dbReference type="PROSITE" id="PS50878">
    <property type="entry name" value="RT_POL"/>
    <property type="match status" value="1"/>
</dbReference>
<dbReference type="OrthoDB" id="9908259at2759"/>
<protein>
    <recommendedName>
        <fullName evidence="1">Reverse transcriptase domain-containing protein</fullName>
    </recommendedName>
</protein>
<evidence type="ECO:0000313" key="3">
    <source>
        <dbReference type="Proteomes" id="UP000694569"/>
    </source>
</evidence>
<name>A0A8C5PPU1_9ANUR</name>
<evidence type="ECO:0000259" key="1">
    <source>
        <dbReference type="PROSITE" id="PS50878"/>
    </source>
</evidence>
<feature type="domain" description="Reverse transcriptase" evidence="1">
    <location>
        <begin position="128"/>
        <end position="341"/>
    </location>
</feature>
<dbReference type="AlphaFoldDB" id="A0A8C5PPU1"/>
<evidence type="ECO:0000313" key="2">
    <source>
        <dbReference type="Ensembl" id="ENSLLEP00000025985.1"/>
    </source>
</evidence>
<dbReference type="InterPro" id="IPR000477">
    <property type="entry name" value="RT_dom"/>
</dbReference>
<sequence length="341" mass="37959">MERLLRKLNYSTYTQGNKAGKWLASKLKAKRLHSKITQISSQGGTPVQNPKLIVSEFSHYYKNLYNLSTDPKIPTPKKEDISSFLEEANLPKLTLSQQSAPGPDGFTNLYYRKFASFLTPILTVLFNHIKLSGEIPSEMLVATVVTIPKPGKPSSCCENYRLISLLNVDIKHYSKLLASRIGPLLPSLIQLDQTGFVQGRQTCDNTRRFFNIIDLAHRTNEPGLLLSLDAEKAFDCVHYMHQTLAAFEFPDLFIKSIMALYTTPSAKVFNMGFLSPLFCISNGARQGCPLSPLIFVLTLEPLASHIRLTSSISGLLTPVGEQKLALFADDILLYLSSPETS</sequence>
<organism evidence="2 3">
    <name type="scientific">Leptobrachium leishanense</name>
    <name type="common">Leishan spiny toad</name>
    <dbReference type="NCBI Taxonomy" id="445787"/>
    <lineage>
        <taxon>Eukaryota</taxon>
        <taxon>Metazoa</taxon>
        <taxon>Chordata</taxon>
        <taxon>Craniata</taxon>
        <taxon>Vertebrata</taxon>
        <taxon>Euteleostomi</taxon>
        <taxon>Amphibia</taxon>
        <taxon>Batrachia</taxon>
        <taxon>Anura</taxon>
        <taxon>Pelobatoidea</taxon>
        <taxon>Megophryidae</taxon>
        <taxon>Leptobrachium</taxon>
    </lineage>
</organism>
<dbReference type="GeneTree" id="ENSGT00940000163630"/>
<reference evidence="2" key="2">
    <citation type="submission" date="2025-09" db="UniProtKB">
        <authorList>
            <consortium name="Ensembl"/>
        </authorList>
    </citation>
    <scope>IDENTIFICATION</scope>
</reference>